<feature type="region of interest" description="Disordered" evidence="1">
    <location>
        <begin position="609"/>
        <end position="679"/>
    </location>
</feature>
<feature type="region of interest" description="Disordered" evidence="1">
    <location>
        <begin position="488"/>
        <end position="519"/>
    </location>
</feature>
<comment type="caution">
    <text evidence="3">The sequence shown here is derived from an EMBL/GenBank/DDBJ whole genome shotgun (WGS) entry which is preliminary data.</text>
</comment>
<evidence type="ECO:0000313" key="4">
    <source>
        <dbReference type="Proteomes" id="UP001620626"/>
    </source>
</evidence>
<evidence type="ECO:0000256" key="1">
    <source>
        <dbReference type="SAM" id="MobiDB-lite"/>
    </source>
</evidence>
<dbReference type="InterPro" id="IPR026627">
    <property type="entry name" value="NDUFB2_animal"/>
</dbReference>
<feature type="region of interest" description="Disordered" evidence="1">
    <location>
        <begin position="1075"/>
        <end position="1094"/>
    </location>
</feature>
<feature type="compositionally biased region" description="Basic and acidic residues" evidence="1">
    <location>
        <begin position="494"/>
        <end position="505"/>
    </location>
</feature>
<dbReference type="Proteomes" id="UP001620626">
    <property type="component" value="Unassembled WGS sequence"/>
</dbReference>
<evidence type="ECO:0000313" key="3">
    <source>
        <dbReference type="EMBL" id="KAL3113768.1"/>
    </source>
</evidence>
<dbReference type="EMBL" id="JBICBT010000437">
    <property type="protein sequence ID" value="KAL3113768.1"/>
    <property type="molecule type" value="Genomic_DNA"/>
</dbReference>
<name>A0ABD2LEW7_9BILA</name>
<feature type="region of interest" description="Disordered" evidence="1">
    <location>
        <begin position="392"/>
        <end position="416"/>
    </location>
</feature>
<gene>
    <name evidence="3" type="ORF">niasHT_016057</name>
</gene>
<feature type="compositionally biased region" description="Basic and acidic residues" evidence="1">
    <location>
        <begin position="637"/>
        <end position="652"/>
    </location>
</feature>
<feature type="region of interest" description="Disordered" evidence="1">
    <location>
        <begin position="239"/>
        <end position="342"/>
    </location>
</feature>
<feature type="compositionally biased region" description="Acidic residues" evidence="1">
    <location>
        <begin position="269"/>
        <end position="289"/>
    </location>
</feature>
<accession>A0ABD2LEW7</accession>
<dbReference type="Pfam" id="PF18885">
    <property type="entry name" value="DUF5648"/>
    <property type="match status" value="1"/>
</dbReference>
<feature type="compositionally biased region" description="Polar residues" evidence="1">
    <location>
        <begin position="507"/>
        <end position="519"/>
    </location>
</feature>
<sequence>MADPSQMLTFSSSVAHQTSINLSSSVRIELFHSIALQFIRFSFCPNPSANRSCLIKLMGAKNNGDSNLKRRSRLIIDLAYRSALLLLLANQRHLARTTFSWPRARIPFEDDPRLLVDPDQAVALNNARMDLQVRTCVRLVPRHAEADYVFFSDLGPHIECWNMFEPFPPKGRILVNAGTSCLEPMRRPHRPRRVFSDCDIEYINHLYNCPRRRKSSPICPAGRLIMAKPMELRQLQHHTTPMAEDEEELDMTSTNPMPTTTMTKTTTIEMEEVEDEEGGGEAQEEEEEVKEQGEREGDGVEGTENTTPGTDTERETETDGEREREREGGEGKGDTGGAAAEQSAEWAEEILGNFQHSFSTTSLPNGITESEIEAKTAADRVFDTTIRESAEAIASEKSQNQPEMTTTGQEMTPSAVPTTALPEMLVTEANSKENPTGTTVESVPEPTKSNTIPRRNSTITTLTEAEWSTVTEPNSPKRTIERMATTEQATIEQKTTEQRTTEQRTTDQMTSEQAIRTTSKQQPTTSYLWSTMTSTPSVIWPFVSDRTVSLATADFFSTTQQILPKAESDPPLRHPFPLMMTLITTTTTTTIAPPPPDWVRSVEESFRIGDQSVDRTKTSSTEKPGTAGRRTSSSTSVEEKQPKASEEAEPKPKIKPKTMGPAESEQSGAEEDEKSSRPLVVGLIELPPGEGLAIREKTKVTKVIEKTKYIGPCGSACHYDGQLVRLYRSINNKPSVMDHFYTTERLEQHLMASQGYVMEPAMGFLGRNQIDPNCTCIRPLYRMYSEFANDHFLTASEQEKAIAEGLLGYVHQRILGYCTNEPGCGAYVPLYRFFSAVNRDHFYTADQQEMHYYKTHAELTYAFEKIECYVWQHNSSARGCPAVPLLGEREQRRDVQMTISIFPRICPSFPPFLRHFPSSSANSLAFRRHFSLTGPRHSFFFDYFTKHPKDMPPLRDYLPRPTWVKHGNEFPLRQLLPGHYDDPEWHPKDRGYAGSPRFGDKIPEDIMIYRRSPTEEEVPFLHKAMHKLMSMVFWYWVFYTIYWHHQEQFTGEWYMPYHYEWSDEELGVPPDDAPDPEERQFWGHPGELIGTYRA</sequence>
<feature type="compositionally biased region" description="Low complexity" evidence="1">
    <location>
        <begin position="251"/>
        <end position="268"/>
    </location>
</feature>
<organism evidence="3 4">
    <name type="scientific">Heterodera trifolii</name>
    <dbReference type="NCBI Taxonomy" id="157864"/>
    <lineage>
        <taxon>Eukaryota</taxon>
        <taxon>Metazoa</taxon>
        <taxon>Ecdysozoa</taxon>
        <taxon>Nematoda</taxon>
        <taxon>Chromadorea</taxon>
        <taxon>Rhabditida</taxon>
        <taxon>Tylenchina</taxon>
        <taxon>Tylenchomorpha</taxon>
        <taxon>Tylenchoidea</taxon>
        <taxon>Heteroderidae</taxon>
        <taxon>Heteroderinae</taxon>
        <taxon>Heterodera</taxon>
    </lineage>
</organism>
<feature type="domain" description="DUF5648" evidence="2">
    <location>
        <begin position="727"/>
        <end position="871"/>
    </location>
</feature>
<dbReference type="AlphaFoldDB" id="A0ABD2LEW7"/>
<keyword evidence="4" id="KW-1185">Reference proteome</keyword>
<proteinExistence type="predicted"/>
<protein>
    <recommendedName>
        <fullName evidence="2">DUF5648 domain-containing protein</fullName>
    </recommendedName>
</protein>
<dbReference type="InterPro" id="IPR043708">
    <property type="entry name" value="DUF5648"/>
</dbReference>
<dbReference type="Pfam" id="PF14813">
    <property type="entry name" value="NADH_B2"/>
    <property type="match status" value="1"/>
</dbReference>
<feature type="compositionally biased region" description="Basic and acidic residues" evidence="1">
    <location>
        <begin position="311"/>
        <end position="333"/>
    </location>
</feature>
<reference evidence="3 4" key="1">
    <citation type="submission" date="2024-10" db="EMBL/GenBank/DDBJ databases">
        <authorList>
            <person name="Kim D."/>
        </authorList>
    </citation>
    <scope>NUCLEOTIDE SEQUENCE [LARGE SCALE GENOMIC DNA]</scope>
    <source>
        <strain evidence="3">BH-2024</strain>
    </source>
</reference>
<feature type="region of interest" description="Disordered" evidence="1">
    <location>
        <begin position="428"/>
        <end position="454"/>
    </location>
</feature>
<evidence type="ECO:0000259" key="2">
    <source>
        <dbReference type="Pfam" id="PF18885"/>
    </source>
</evidence>
<feature type="compositionally biased region" description="Polar residues" evidence="1">
    <location>
        <begin position="396"/>
        <end position="416"/>
    </location>
</feature>